<dbReference type="InterPro" id="IPR047662">
    <property type="entry name" value="SemiSWEET"/>
</dbReference>
<sequence>MAGFLTPGGQWAAVPLLLPPSQVLLLQVISDGIFITLVGSAAACLTTSSFLPQIFKGYRTKKMQDVSPYLMALYASGTTLWLAYGIFKDDWVIIGANALGTAFNLLLLYMKRIYRRPSSSLAA</sequence>
<dbReference type="EMBL" id="CP007174">
    <property type="protein sequence ID" value="AIF83156.1"/>
    <property type="molecule type" value="Genomic_DNA"/>
</dbReference>
<dbReference type="RefSeq" id="WP_148699974.1">
    <property type="nucleotide sequence ID" value="NZ_CP007174.1"/>
</dbReference>
<reference evidence="6 7" key="1">
    <citation type="journal article" date="2014" name="PLoS ONE">
        <title>Genome Sequence of Candidatus Nitrososphaera evergladensis from Group I.1b Enriched from Everglades Soil Reveals Novel Genomic Features of the Ammonia-Oxidizing Archaea.</title>
        <authorList>
            <person name="Zhalnina K.V."/>
            <person name="Dias R."/>
            <person name="Leonard M.T."/>
            <person name="Dorr de Quadros P."/>
            <person name="Camargo F.A."/>
            <person name="Drew J.C."/>
            <person name="Farmerie W.G."/>
            <person name="Daroub S.H."/>
            <person name="Triplett E.W."/>
        </authorList>
    </citation>
    <scope>NUCLEOTIDE SEQUENCE [LARGE SCALE GENOMIC DNA]</scope>
    <source>
        <strain evidence="6 7">SR1</strain>
    </source>
</reference>
<organism evidence="6 7">
    <name type="scientific">Candidatus Nitrososphaera evergladensis SR1</name>
    <dbReference type="NCBI Taxonomy" id="1459636"/>
    <lineage>
        <taxon>Archaea</taxon>
        <taxon>Nitrososphaerota</taxon>
        <taxon>Nitrososphaeria</taxon>
        <taxon>Nitrososphaerales</taxon>
        <taxon>Nitrososphaeraceae</taxon>
        <taxon>Nitrososphaera</taxon>
    </lineage>
</organism>
<dbReference type="GO" id="GO:0051119">
    <property type="term" value="F:sugar transmembrane transporter activity"/>
    <property type="evidence" value="ECO:0007669"/>
    <property type="project" value="InterPro"/>
</dbReference>
<evidence type="ECO:0000256" key="2">
    <source>
        <dbReference type="ARBA" id="ARBA00022692"/>
    </source>
</evidence>
<dbReference type="Pfam" id="PF04193">
    <property type="entry name" value="PQ-loop"/>
    <property type="match status" value="1"/>
</dbReference>
<protein>
    <recommendedName>
        <fullName evidence="8">MtN3 and saliva related transmembrane protein</fullName>
    </recommendedName>
</protein>
<gene>
    <name evidence="6" type="ORF">NTE_01083</name>
</gene>
<evidence type="ECO:0000256" key="4">
    <source>
        <dbReference type="ARBA" id="ARBA00023136"/>
    </source>
</evidence>
<dbReference type="Proteomes" id="UP000028194">
    <property type="component" value="Chromosome"/>
</dbReference>
<evidence type="ECO:0000313" key="6">
    <source>
        <dbReference type="EMBL" id="AIF83156.1"/>
    </source>
</evidence>
<feature type="transmembrane region" description="Helical" evidence="5">
    <location>
        <begin position="66"/>
        <end position="86"/>
    </location>
</feature>
<feature type="transmembrane region" description="Helical" evidence="5">
    <location>
        <begin position="92"/>
        <end position="110"/>
    </location>
</feature>
<dbReference type="AlphaFoldDB" id="A0A075MNM2"/>
<name>A0A075MNM2_9ARCH</name>
<dbReference type="NCBIfam" id="NF037968">
    <property type="entry name" value="SemiSWEET_2"/>
    <property type="match status" value="1"/>
</dbReference>
<dbReference type="GO" id="GO:0016020">
    <property type="term" value="C:membrane"/>
    <property type="evidence" value="ECO:0007669"/>
    <property type="project" value="UniProtKB-SubCell"/>
</dbReference>
<dbReference type="GeneID" id="41596899"/>
<dbReference type="OrthoDB" id="11322at2157"/>
<evidence type="ECO:0008006" key="8">
    <source>
        <dbReference type="Google" id="ProtNLM"/>
    </source>
</evidence>
<keyword evidence="2 5" id="KW-0812">Transmembrane</keyword>
<dbReference type="InterPro" id="IPR006603">
    <property type="entry name" value="PQ-loop_rpt"/>
</dbReference>
<dbReference type="Gene3D" id="1.20.1280.290">
    <property type="match status" value="1"/>
</dbReference>
<dbReference type="KEGG" id="nev:NTE_01083"/>
<accession>A0A075MNM2</accession>
<evidence type="ECO:0000313" key="7">
    <source>
        <dbReference type="Proteomes" id="UP000028194"/>
    </source>
</evidence>
<dbReference type="HOGENOM" id="CLU_2010169_0_0_2"/>
<comment type="subcellular location">
    <subcellularLocation>
        <location evidence="1">Membrane</location>
        <topology evidence="1">Multi-pass membrane protein</topology>
    </subcellularLocation>
</comment>
<dbReference type="eggNOG" id="arCOG05022">
    <property type="taxonomic scope" value="Archaea"/>
</dbReference>
<evidence type="ECO:0000256" key="1">
    <source>
        <dbReference type="ARBA" id="ARBA00004141"/>
    </source>
</evidence>
<evidence type="ECO:0000256" key="3">
    <source>
        <dbReference type="ARBA" id="ARBA00022989"/>
    </source>
</evidence>
<evidence type="ECO:0000256" key="5">
    <source>
        <dbReference type="SAM" id="Phobius"/>
    </source>
</evidence>
<keyword evidence="7" id="KW-1185">Reference proteome</keyword>
<keyword evidence="3 5" id="KW-1133">Transmembrane helix</keyword>
<feature type="transmembrane region" description="Helical" evidence="5">
    <location>
        <begin position="24"/>
        <end position="45"/>
    </location>
</feature>
<dbReference type="STRING" id="1459636.NTE_01083"/>
<keyword evidence="4 5" id="KW-0472">Membrane</keyword>
<proteinExistence type="predicted"/>